<reference evidence="2 3" key="1">
    <citation type="submission" date="2023-01" db="EMBL/GenBank/DDBJ databases">
        <title>Analysis of 21 Apiospora genomes using comparative genomics revels a genus with tremendous synthesis potential of carbohydrate active enzymes and secondary metabolites.</title>
        <authorList>
            <person name="Sorensen T."/>
        </authorList>
    </citation>
    <scope>NUCLEOTIDE SEQUENCE [LARGE SCALE GENOMIC DNA]</scope>
    <source>
        <strain evidence="2 3">CBS 20057</strain>
    </source>
</reference>
<feature type="compositionally biased region" description="Low complexity" evidence="1">
    <location>
        <begin position="101"/>
        <end position="110"/>
    </location>
</feature>
<keyword evidence="3" id="KW-1185">Reference proteome</keyword>
<evidence type="ECO:0000313" key="2">
    <source>
        <dbReference type="EMBL" id="KAK8001170.1"/>
    </source>
</evidence>
<evidence type="ECO:0000313" key="3">
    <source>
        <dbReference type="Proteomes" id="UP001396898"/>
    </source>
</evidence>
<organism evidence="2 3">
    <name type="scientific">Apiospora marii</name>
    <dbReference type="NCBI Taxonomy" id="335849"/>
    <lineage>
        <taxon>Eukaryota</taxon>
        <taxon>Fungi</taxon>
        <taxon>Dikarya</taxon>
        <taxon>Ascomycota</taxon>
        <taxon>Pezizomycotina</taxon>
        <taxon>Sordariomycetes</taxon>
        <taxon>Xylariomycetidae</taxon>
        <taxon>Amphisphaeriales</taxon>
        <taxon>Apiosporaceae</taxon>
        <taxon>Apiospora</taxon>
    </lineage>
</organism>
<proteinExistence type="predicted"/>
<feature type="compositionally biased region" description="Basic and acidic residues" evidence="1">
    <location>
        <begin position="28"/>
        <end position="40"/>
    </location>
</feature>
<gene>
    <name evidence="2" type="ORF">PG991_013392</name>
</gene>
<sequence>MGCLRALFSCFKPSGPSKPSSPSKRTKRREDHARNRSLETHRRRPSINTSKREACSATKRFHNELSPQQKLEYSHQARNGRGKYPLRQQPWQAKEAADLRQQMQAEQIQQAKRTLSGRAVVPEYVRAGSAAPPPPVREEAKGAGPSRPQVQLSHRRNGRTYRTSEDPWRYPPPARGKYGDLRHR</sequence>
<feature type="region of interest" description="Disordered" evidence="1">
    <location>
        <begin position="11"/>
        <end position="184"/>
    </location>
</feature>
<accession>A0ABR1R6R4</accession>
<comment type="caution">
    <text evidence="2">The sequence shown here is derived from an EMBL/GenBank/DDBJ whole genome shotgun (WGS) entry which is preliminary data.</text>
</comment>
<name>A0ABR1R6R4_9PEZI</name>
<feature type="compositionally biased region" description="Low complexity" evidence="1">
    <location>
        <begin position="12"/>
        <end position="23"/>
    </location>
</feature>
<dbReference type="EMBL" id="JAQQWI010000018">
    <property type="protein sequence ID" value="KAK8001170.1"/>
    <property type="molecule type" value="Genomic_DNA"/>
</dbReference>
<dbReference type="Proteomes" id="UP001396898">
    <property type="component" value="Unassembled WGS sequence"/>
</dbReference>
<evidence type="ECO:0000256" key="1">
    <source>
        <dbReference type="SAM" id="MobiDB-lite"/>
    </source>
</evidence>
<protein>
    <submittedName>
        <fullName evidence="2">Uncharacterized protein</fullName>
    </submittedName>
</protein>